<proteinExistence type="predicted"/>
<organism evidence="1">
    <name type="scientific">Tepidanaerobacter syntrophicus</name>
    <dbReference type="NCBI Taxonomy" id="224999"/>
    <lineage>
        <taxon>Bacteria</taxon>
        <taxon>Bacillati</taxon>
        <taxon>Bacillota</taxon>
        <taxon>Clostridia</taxon>
        <taxon>Thermosediminibacterales</taxon>
        <taxon>Tepidanaerobacteraceae</taxon>
        <taxon>Tepidanaerobacter</taxon>
    </lineage>
</organism>
<protein>
    <submittedName>
        <fullName evidence="1">Uncharacterized conserved protein YbbK, DUF523 family</fullName>
    </submittedName>
</protein>
<evidence type="ECO:0000313" key="1">
    <source>
        <dbReference type="EMBL" id="GAQ24479.1"/>
    </source>
</evidence>
<accession>A0A0U9HK85</accession>
<dbReference type="AlphaFoldDB" id="A0A0U9HK85"/>
<dbReference type="RefSeq" id="WP_174221066.1">
    <property type="nucleotide sequence ID" value="NZ_BSDN01000001.1"/>
</dbReference>
<sequence length="154" mass="16710">MILVSACLIGLNTRYDGKNNFHQVFCDMVKNKIAVPFCPEQAGGLATPRCPSEILGGDGTDVLDGNAKVITREGLDVTENFLKGAFETLKLAEIIGAKEAILKSKSPSCGSKCIYDGTFSKKLINGMGVTAAYLYQHNISVIDSDEYLKQRQRS</sequence>
<evidence type="ECO:0000313" key="2">
    <source>
        <dbReference type="Proteomes" id="UP000062160"/>
    </source>
</evidence>
<dbReference type="Proteomes" id="UP000062160">
    <property type="component" value="Unassembled WGS sequence"/>
</dbReference>
<dbReference type="EMBL" id="DF976999">
    <property type="protein sequence ID" value="GAQ24479.1"/>
    <property type="molecule type" value="Genomic_DNA"/>
</dbReference>
<dbReference type="PANTHER" id="PTHR30087">
    <property type="entry name" value="INNER MEMBRANE PROTEIN"/>
    <property type="match status" value="1"/>
</dbReference>
<dbReference type="InterPro" id="IPR007553">
    <property type="entry name" value="2-thiour_desulf"/>
</dbReference>
<dbReference type="Pfam" id="PF04463">
    <property type="entry name" value="2-thiour_desulf"/>
    <property type="match status" value="1"/>
</dbReference>
<dbReference type="STRING" id="224999.GCA_001485475_00461"/>
<name>A0A0U9HK85_9FIRM</name>
<reference evidence="1" key="1">
    <citation type="journal article" date="2016" name="Genome Announc.">
        <title>Draft Genome Sequence of the Syntrophic Lactate-Degrading Bacterium Tepidanaerobacter syntrophicus JLT.</title>
        <authorList>
            <person name="Matsuura N."/>
            <person name="Ohashi A."/>
            <person name="Tourlousse D.M."/>
            <person name="Sekiguchi Y."/>
        </authorList>
    </citation>
    <scope>NUCLEOTIDE SEQUENCE [LARGE SCALE GENOMIC DNA]</scope>
    <source>
        <strain evidence="1">JL</strain>
    </source>
</reference>
<dbReference type="PANTHER" id="PTHR30087:SF1">
    <property type="entry name" value="HYPOTHETICAL CYTOSOLIC PROTEIN"/>
    <property type="match status" value="1"/>
</dbReference>
<gene>
    <name evidence="1" type="ORF">TSYNT_5309</name>
</gene>
<keyword evidence="2" id="KW-1185">Reference proteome</keyword>